<gene>
    <name evidence="3" type="ORF">L484_006412</name>
</gene>
<dbReference type="PANTHER" id="PTHR31293:SF12">
    <property type="entry name" value="RNI-LIKE SUPERFAMILY PROTEIN"/>
    <property type="match status" value="1"/>
</dbReference>
<evidence type="ECO:0000259" key="2">
    <source>
        <dbReference type="PROSITE" id="PS50181"/>
    </source>
</evidence>
<sequence>MEQVKGPEIVFEDRISDLPDAIIIHVLSFLPTLYAIRTSLLSKRWRSMWTLVPVLDFCDSRDIRDSKRHNERNDRREKFYKFVDECLEHPYAETTISKLKLNMEDYGDSSRMNGWLRFPLKKNIHELNLRVRGAGYCIPQFILHLRALTVLKLNGLAVRYLFPSSLPSLKELYLMKIQMANQALDYLLMGCPCLEILHVNYSYGLLNPKVKSLSLKSLDFRTGGGKDRHAHTIDVEAINLHSFLYSQGGRKKCNINLVQCRAIRNLTLIGAFLTDQWLEDLIPQLPLLESLRLTNCYGLQHMKIWNQHLKDFVLSVDRRLGSLEASIDTPNLVSFSYCGYKMFKISINAPNLLDAYINFPAYPRMNYNIEWYTSLIKFLSVFNGSKKVCVFSFHEKALIIPDEVKKICSSPLPDLKHMKVQTATGSRLHGKVMLRKSLLWIAPSNLETLPIAPRPSGNSSQVLLRHATPSLVAGYLRYPYEPQASLQNSSREKRPLKMLDEEDHLLVMALADSTVSEMILATAEAIAVSIAISLIHAIAVLIACRNHHRLHQIRVLEVFRE</sequence>
<reference evidence="4" key="1">
    <citation type="submission" date="2013-01" db="EMBL/GenBank/DDBJ databases">
        <title>Draft Genome Sequence of a Mulberry Tree, Morus notabilis C.K. Schneid.</title>
        <authorList>
            <person name="He N."/>
            <person name="Zhao S."/>
        </authorList>
    </citation>
    <scope>NUCLEOTIDE SEQUENCE</scope>
</reference>
<dbReference type="InterPro" id="IPR036047">
    <property type="entry name" value="F-box-like_dom_sf"/>
</dbReference>
<dbReference type="SUPFAM" id="SSF81383">
    <property type="entry name" value="F-box domain"/>
    <property type="match status" value="1"/>
</dbReference>
<dbReference type="EMBL" id="KE343813">
    <property type="protein sequence ID" value="EXB42066.1"/>
    <property type="molecule type" value="Genomic_DNA"/>
</dbReference>
<dbReference type="PROSITE" id="PS50181">
    <property type="entry name" value="FBOX"/>
    <property type="match status" value="1"/>
</dbReference>
<evidence type="ECO:0000256" key="1">
    <source>
        <dbReference type="SAM" id="Phobius"/>
    </source>
</evidence>
<keyword evidence="1" id="KW-0472">Membrane</keyword>
<dbReference type="InterPro" id="IPR055411">
    <property type="entry name" value="LRR_FXL15/At3g58940/PEG3-like"/>
</dbReference>
<dbReference type="eggNOG" id="ENOG502SRKT">
    <property type="taxonomic scope" value="Eukaryota"/>
</dbReference>
<dbReference type="Gene3D" id="1.20.1280.50">
    <property type="match status" value="1"/>
</dbReference>
<dbReference type="SUPFAM" id="SSF52047">
    <property type="entry name" value="RNI-like"/>
    <property type="match status" value="1"/>
</dbReference>
<keyword evidence="1" id="KW-0812">Transmembrane</keyword>
<dbReference type="InterPro" id="IPR055294">
    <property type="entry name" value="FBL60-like"/>
</dbReference>
<proteinExistence type="predicted"/>
<dbReference type="Proteomes" id="UP000030645">
    <property type="component" value="Unassembled WGS sequence"/>
</dbReference>
<accession>W9QM98</accession>
<dbReference type="CDD" id="cd22160">
    <property type="entry name" value="F-box_AtFBL13-like"/>
    <property type="match status" value="1"/>
</dbReference>
<keyword evidence="4" id="KW-1185">Reference proteome</keyword>
<dbReference type="Pfam" id="PF00646">
    <property type="entry name" value="F-box"/>
    <property type="match status" value="1"/>
</dbReference>
<dbReference type="Gene3D" id="3.80.10.10">
    <property type="entry name" value="Ribonuclease Inhibitor"/>
    <property type="match status" value="1"/>
</dbReference>
<dbReference type="InterPro" id="IPR032675">
    <property type="entry name" value="LRR_dom_sf"/>
</dbReference>
<name>W9QM98_9ROSA</name>
<protein>
    <submittedName>
        <fullName evidence="3">Putative F-box/LRR-repeat protein</fullName>
    </submittedName>
</protein>
<dbReference type="InterPro" id="IPR001810">
    <property type="entry name" value="F-box_dom"/>
</dbReference>
<keyword evidence="1" id="KW-1133">Transmembrane helix</keyword>
<feature type="transmembrane region" description="Helical" evidence="1">
    <location>
        <begin position="525"/>
        <end position="544"/>
    </location>
</feature>
<dbReference type="PANTHER" id="PTHR31293">
    <property type="entry name" value="RNI-LIKE SUPERFAMILY PROTEIN"/>
    <property type="match status" value="1"/>
</dbReference>
<evidence type="ECO:0000313" key="3">
    <source>
        <dbReference type="EMBL" id="EXB42066.1"/>
    </source>
</evidence>
<organism evidence="3 4">
    <name type="scientific">Morus notabilis</name>
    <dbReference type="NCBI Taxonomy" id="981085"/>
    <lineage>
        <taxon>Eukaryota</taxon>
        <taxon>Viridiplantae</taxon>
        <taxon>Streptophyta</taxon>
        <taxon>Embryophyta</taxon>
        <taxon>Tracheophyta</taxon>
        <taxon>Spermatophyta</taxon>
        <taxon>Magnoliopsida</taxon>
        <taxon>eudicotyledons</taxon>
        <taxon>Gunneridae</taxon>
        <taxon>Pentapetalae</taxon>
        <taxon>rosids</taxon>
        <taxon>fabids</taxon>
        <taxon>Rosales</taxon>
        <taxon>Moraceae</taxon>
        <taxon>Moreae</taxon>
        <taxon>Morus</taxon>
    </lineage>
</organism>
<dbReference type="AlphaFoldDB" id="W9QM98"/>
<evidence type="ECO:0000313" key="4">
    <source>
        <dbReference type="Proteomes" id="UP000030645"/>
    </source>
</evidence>
<dbReference type="Pfam" id="PF24758">
    <property type="entry name" value="LRR_At5g56370"/>
    <property type="match status" value="1"/>
</dbReference>
<dbReference type="STRING" id="981085.W9QM98"/>
<feature type="domain" description="F-box" evidence="2">
    <location>
        <begin position="12"/>
        <end position="48"/>
    </location>
</feature>
<dbReference type="InterPro" id="IPR053781">
    <property type="entry name" value="F-box_AtFBL13-like"/>
</dbReference>